<evidence type="ECO:0000313" key="4">
    <source>
        <dbReference type="Proteomes" id="UP000002036"/>
    </source>
</evidence>
<feature type="region of interest" description="Disordered" evidence="1">
    <location>
        <begin position="115"/>
        <end position="144"/>
    </location>
</feature>
<dbReference type="InterPro" id="IPR018838">
    <property type="entry name" value="ZGRF1-like_N"/>
</dbReference>
<protein>
    <submittedName>
        <fullName evidence="3">KLTH0G17402p</fullName>
    </submittedName>
</protein>
<feature type="compositionally biased region" description="Low complexity" evidence="1">
    <location>
        <begin position="239"/>
        <end position="250"/>
    </location>
</feature>
<keyword evidence="4" id="KW-1185">Reference proteome</keyword>
<accession>C5DNI8</accession>
<dbReference type="HOGENOM" id="CLU_073665_0_0_1"/>
<evidence type="ECO:0000259" key="2">
    <source>
        <dbReference type="Pfam" id="PF10382"/>
    </source>
</evidence>
<dbReference type="FunCoup" id="C5DNI8">
    <property type="interactions" value="4"/>
</dbReference>
<feature type="region of interest" description="Disordered" evidence="1">
    <location>
        <begin position="231"/>
        <end position="252"/>
    </location>
</feature>
<evidence type="ECO:0000256" key="1">
    <source>
        <dbReference type="SAM" id="MobiDB-lite"/>
    </source>
</evidence>
<dbReference type="KEGG" id="lth:KLTH0G17402g"/>
<gene>
    <name evidence="3" type="ordered locus">KLTH0G17402g</name>
</gene>
<dbReference type="EMBL" id="CU928171">
    <property type="protein sequence ID" value="CAR25349.1"/>
    <property type="molecule type" value="Genomic_DNA"/>
</dbReference>
<dbReference type="RefSeq" id="XP_002555786.1">
    <property type="nucleotide sequence ID" value="XM_002555740.1"/>
</dbReference>
<dbReference type="OMA" id="MESNIYE"/>
<reference evidence="3 4" key="1">
    <citation type="journal article" date="2009" name="Genome Res.">
        <title>Comparative genomics of protoploid Saccharomycetaceae.</title>
        <authorList>
            <consortium name="The Genolevures Consortium"/>
            <person name="Souciet J.-L."/>
            <person name="Dujon B."/>
            <person name="Gaillardin C."/>
            <person name="Johnston M."/>
            <person name="Baret P.V."/>
            <person name="Cliften P."/>
            <person name="Sherman D.J."/>
            <person name="Weissenbach J."/>
            <person name="Westhof E."/>
            <person name="Wincker P."/>
            <person name="Jubin C."/>
            <person name="Poulain J."/>
            <person name="Barbe V."/>
            <person name="Segurens B."/>
            <person name="Artiguenave F."/>
            <person name="Anthouard V."/>
            <person name="Vacherie B."/>
            <person name="Val M.-E."/>
            <person name="Fulton R.S."/>
            <person name="Minx P."/>
            <person name="Wilson R."/>
            <person name="Durrens P."/>
            <person name="Jean G."/>
            <person name="Marck C."/>
            <person name="Martin T."/>
            <person name="Nikolski M."/>
            <person name="Rolland T."/>
            <person name="Seret M.-L."/>
            <person name="Casaregola S."/>
            <person name="Despons L."/>
            <person name="Fairhead C."/>
            <person name="Fischer G."/>
            <person name="Lafontaine I."/>
            <person name="Leh V."/>
            <person name="Lemaire M."/>
            <person name="de Montigny J."/>
            <person name="Neuveglise C."/>
            <person name="Thierry A."/>
            <person name="Blanc-Lenfle I."/>
            <person name="Bleykasten C."/>
            <person name="Diffels J."/>
            <person name="Fritsch E."/>
            <person name="Frangeul L."/>
            <person name="Goeffon A."/>
            <person name="Jauniaux N."/>
            <person name="Kachouri-Lafond R."/>
            <person name="Payen C."/>
            <person name="Potier S."/>
            <person name="Pribylova L."/>
            <person name="Ozanne C."/>
            <person name="Richard G.-F."/>
            <person name="Sacerdot C."/>
            <person name="Straub M.-L."/>
            <person name="Talla E."/>
        </authorList>
    </citation>
    <scope>NUCLEOTIDE SEQUENCE [LARGE SCALE GENOMIC DNA]</scope>
    <source>
        <strain evidence="4">ATCC 56472 / CBS 6340 / NRRL Y-8284</strain>
    </source>
</reference>
<dbReference type="Pfam" id="PF10382">
    <property type="entry name" value="ZGRF1-like_N"/>
    <property type="match status" value="1"/>
</dbReference>
<dbReference type="STRING" id="559295.C5DNI8"/>
<evidence type="ECO:0000313" key="3">
    <source>
        <dbReference type="EMBL" id="CAR25349.1"/>
    </source>
</evidence>
<dbReference type="OrthoDB" id="6513042at2759"/>
<dbReference type="GeneID" id="8294079"/>
<proteinExistence type="predicted"/>
<organism evidence="3 4">
    <name type="scientific">Lachancea thermotolerans (strain ATCC 56472 / CBS 6340 / NRRL Y-8284)</name>
    <name type="common">Yeast</name>
    <name type="synonym">Kluyveromyces thermotolerans</name>
    <dbReference type="NCBI Taxonomy" id="559295"/>
    <lineage>
        <taxon>Eukaryota</taxon>
        <taxon>Fungi</taxon>
        <taxon>Dikarya</taxon>
        <taxon>Ascomycota</taxon>
        <taxon>Saccharomycotina</taxon>
        <taxon>Saccharomycetes</taxon>
        <taxon>Saccharomycetales</taxon>
        <taxon>Saccharomycetaceae</taxon>
        <taxon>Lachancea</taxon>
    </lineage>
</organism>
<dbReference type="Proteomes" id="UP000002036">
    <property type="component" value="Chromosome G"/>
</dbReference>
<name>C5DNI8_LACTC</name>
<dbReference type="InParanoid" id="C5DNI8"/>
<dbReference type="AlphaFoldDB" id="C5DNI8"/>
<feature type="domain" description="5'-3' DNA helicase ZGRF1-like N-terminal" evidence="2">
    <location>
        <begin position="11"/>
        <end position="100"/>
    </location>
</feature>
<sequence length="288" mass="32806">MLSRTSQTSHIKEYYCQYTDQLLKKHKTWHDGRLKFFELNKKFQLFTVDDNVLLGSGFVTNVRRLERILSESFFGKEEHKIFSQFLVIIDCLEREYDRDIGTLAREGLTPYNIKVHPGTALAPSPSNQNTKLRRESPQPSSHQDTLALRFNTPFRRPRMAPREITAASINTPPTKKQLKQPLLRKSVTRTTAEPVEKQSVSLALDASKMGCGQLQQRTSRRRKKTVVIAPGPQAGFEDSGNLSSPGPSLSTELALSKAHPQPIAQHWNISTFRINKKKTTIYHEPIKL</sequence>
<dbReference type="eggNOG" id="ENOG502S1MC">
    <property type="taxonomic scope" value="Eukaryota"/>
</dbReference>